<keyword evidence="3" id="KW-0472">Membrane</keyword>
<proteinExistence type="predicted"/>
<name>A0A673UWV8_SURSU</name>
<feature type="signal peptide" evidence="8">
    <location>
        <begin position="1"/>
        <end position="23"/>
    </location>
</feature>
<feature type="chain" id="PRO_5025455006" description="Ig-like domain-containing protein" evidence="8">
    <location>
        <begin position="24"/>
        <end position="194"/>
    </location>
</feature>
<feature type="region of interest" description="Disordered" evidence="7">
    <location>
        <begin position="74"/>
        <end position="93"/>
    </location>
</feature>
<reference evidence="10" key="2">
    <citation type="submission" date="2025-08" db="UniProtKB">
        <authorList>
            <consortium name="Ensembl"/>
        </authorList>
    </citation>
    <scope>IDENTIFICATION</scope>
</reference>
<evidence type="ECO:0000256" key="2">
    <source>
        <dbReference type="ARBA" id="ARBA00022475"/>
    </source>
</evidence>
<dbReference type="PROSITE" id="PS50835">
    <property type="entry name" value="IG_LIKE"/>
    <property type="match status" value="1"/>
</dbReference>
<keyword evidence="6" id="KW-0391">Immunity</keyword>
<evidence type="ECO:0000256" key="7">
    <source>
        <dbReference type="SAM" id="MobiDB-lite"/>
    </source>
</evidence>
<keyword evidence="8" id="KW-0732">Signal</keyword>
<evidence type="ECO:0000256" key="3">
    <source>
        <dbReference type="ARBA" id="ARBA00023136"/>
    </source>
</evidence>
<dbReference type="GO" id="GO:0019814">
    <property type="term" value="C:immunoglobulin complex"/>
    <property type="evidence" value="ECO:0007669"/>
    <property type="project" value="UniProtKB-KW"/>
</dbReference>
<dbReference type="Proteomes" id="UP000472268">
    <property type="component" value="Chromosome 14"/>
</dbReference>
<dbReference type="GO" id="GO:0005576">
    <property type="term" value="C:extracellular region"/>
    <property type="evidence" value="ECO:0007669"/>
    <property type="project" value="UniProtKB-ARBA"/>
</dbReference>
<evidence type="ECO:0000256" key="1">
    <source>
        <dbReference type="ARBA" id="ARBA00004236"/>
    </source>
</evidence>
<dbReference type="GO" id="GO:0005886">
    <property type="term" value="C:plasma membrane"/>
    <property type="evidence" value="ECO:0007669"/>
    <property type="project" value="UniProtKB-SubCell"/>
</dbReference>
<reference evidence="10 11" key="1">
    <citation type="submission" date="2019-05" db="EMBL/GenBank/DDBJ databases">
        <title>A Chromosome-scale Meerkat (S. suricatta) Genome Assembly.</title>
        <authorList>
            <person name="Dudchenko O."/>
            <person name="Lieberman Aiden E."/>
            <person name="Tung J."/>
            <person name="Barreiro L.B."/>
            <person name="Clutton-Brock T.H."/>
        </authorList>
    </citation>
    <scope>NUCLEOTIDE SEQUENCE [LARGE SCALE GENOMIC DNA]</scope>
</reference>
<evidence type="ECO:0000256" key="5">
    <source>
        <dbReference type="ARBA" id="ARBA00038737"/>
    </source>
</evidence>
<keyword evidence="4" id="KW-1015">Disulfide bond</keyword>
<comment type="subunit">
    <text evidence="5">Immunoglobulins are composed of two identical heavy chains and two identical light chains; disulfide-linked.</text>
</comment>
<dbReference type="Pfam" id="PF07686">
    <property type="entry name" value="V-set"/>
    <property type="match status" value="1"/>
</dbReference>
<dbReference type="AlphaFoldDB" id="A0A673UWV8"/>
<evidence type="ECO:0000256" key="8">
    <source>
        <dbReference type="SAM" id="SignalP"/>
    </source>
</evidence>
<keyword evidence="11" id="KW-1185">Reference proteome</keyword>
<dbReference type="SMART" id="SM00406">
    <property type="entry name" value="IGv"/>
    <property type="match status" value="1"/>
</dbReference>
<organism evidence="10 11">
    <name type="scientific">Suricata suricatta</name>
    <name type="common">Meerkat</name>
    <dbReference type="NCBI Taxonomy" id="37032"/>
    <lineage>
        <taxon>Eukaryota</taxon>
        <taxon>Metazoa</taxon>
        <taxon>Chordata</taxon>
        <taxon>Craniata</taxon>
        <taxon>Vertebrata</taxon>
        <taxon>Euteleostomi</taxon>
        <taxon>Mammalia</taxon>
        <taxon>Eutheria</taxon>
        <taxon>Laurasiatheria</taxon>
        <taxon>Carnivora</taxon>
        <taxon>Feliformia</taxon>
        <taxon>Herpestidae</taxon>
        <taxon>Suricata</taxon>
    </lineage>
</organism>
<dbReference type="SUPFAM" id="SSF48726">
    <property type="entry name" value="Immunoglobulin"/>
    <property type="match status" value="1"/>
</dbReference>
<feature type="domain" description="Ig-like" evidence="9">
    <location>
        <begin position="24"/>
        <end position="113"/>
    </location>
</feature>
<evidence type="ECO:0000259" key="9">
    <source>
        <dbReference type="PROSITE" id="PS50835"/>
    </source>
</evidence>
<dbReference type="SMART" id="SM00409">
    <property type="entry name" value="IG"/>
    <property type="match status" value="1"/>
</dbReference>
<dbReference type="InterPro" id="IPR013106">
    <property type="entry name" value="Ig_V-set"/>
</dbReference>
<dbReference type="PANTHER" id="PTHR23267">
    <property type="entry name" value="IMMUNOGLOBULIN LIGHT CHAIN"/>
    <property type="match status" value="1"/>
</dbReference>
<keyword evidence="6" id="KW-1280">Immunoglobulin</keyword>
<dbReference type="Gene3D" id="2.60.40.10">
    <property type="entry name" value="Immunoglobulins"/>
    <property type="match status" value="1"/>
</dbReference>
<dbReference type="InterPro" id="IPR007110">
    <property type="entry name" value="Ig-like_dom"/>
</dbReference>
<dbReference type="InterPro" id="IPR036179">
    <property type="entry name" value="Ig-like_dom_sf"/>
</dbReference>
<protein>
    <recommendedName>
        <fullName evidence="9">Ig-like domain-containing protein</fullName>
    </recommendedName>
</protein>
<dbReference type="OMA" id="RAPPMSE"/>
<accession>A0A673UWV8</accession>
<evidence type="ECO:0000313" key="10">
    <source>
        <dbReference type="Ensembl" id="ENSSSUP00005029918.1"/>
    </source>
</evidence>
<dbReference type="Ensembl" id="ENSSSUT00005034143.1">
    <property type="protein sequence ID" value="ENSSSUP00005029918.1"/>
    <property type="gene ID" value="ENSSSUG00005019325.1"/>
</dbReference>
<dbReference type="FunFam" id="2.60.40.10:FF:000442">
    <property type="entry name" value="Immunoglobulin lambda variable 2-8"/>
    <property type="match status" value="1"/>
</dbReference>
<keyword evidence="2" id="KW-1003">Cell membrane</keyword>
<dbReference type="InterPro" id="IPR050150">
    <property type="entry name" value="IgV_Light_Chain"/>
</dbReference>
<evidence type="ECO:0000256" key="6">
    <source>
        <dbReference type="ARBA" id="ARBA00043265"/>
    </source>
</evidence>
<evidence type="ECO:0000256" key="4">
    <source>
        <dbReference type="ARBA" id="ARBA00023157"/>
    </source>
</evidence>
<evidence type="ECO:0000313" key="11">
    <source>
        <dbReference type="Proteomes" id="UP000472268"/>
    </source>
</evidence>
<dbReference type="InterPro" id="IPR003599">
    <property type="entry name" value="Ig_sub"/>
</dbReference>
<sequence length="194" mass="20802">MTSTMAWSALFLTLVIHCTGSWAQSVLTQPPSVSGALGQKVTISCTGSTNMIGIVGVSWYQQLPGKAPNLLIDASSNRPSGVPDRFSASKSGNTGSLTISGLQAEDEADYYCQSFDFTLDTDTVFQACAEVRQKPAVPTAMGLPVQQRILINSAAALFAISWGLRPSSRKLSTKSFTFSEISSWNLGTRYCMKI</sequence>
<dbReference type="InterPro" id="IPR013783">
    <property type="entry name" value="Ig-like_fold"/>
</dbReference>
<comment type="subcellular location">
    <subcellularLocation>
        <location evidence="1">Cell membrane</location>
    </subcellularLocation>
</comment>
<reference evidence="10" key="3">
    <citation type="submission" date="2025-09" db="UniProtKB">
        <authorList>
            <consortium name="Ensembl"/>
        </authorList>
    </citation>
    <scope>IDENTIFICATION</scope>
</reference>
<keyword evidence="6" id="KW-1064">Adaptive immunity</keyword>